<keyword evidence="5" id="KW-0479">Metal-binding</keyword>
<dbReference type="InterPro" id="IPR001128">
    <property type="entry name" value="Cyt_P450"/>
</dbReference>
<keyword evidence="4" id="KW-0349">Heme</keyword>
<keyword evidence="8" id="KW-0560">Oxidoreductase</keyword>
<evidence type="ECO:0000256" key="8">
    <source>
        <dbReference type="ARBA" id="ARBA00023002"/>
    </source>
</evidence>
<comment type="similarity">
    <text evidence="3">Belongs to the cytochrome P450 family.</text>
</comment>
<name>A0AAD8MMD4_9APIA</name>
<evidence type="ECO:0008006" key="13">
    <source>
        <dbReference type="Google" id="ProtNLM"/>
    </source>
</evidence>
<comment type="subcellular location">
    <subcellularLocation>
        <location evidence="2">Microsome membrane</location>
        <topology evidence="2">Single-pass membrane protein</topology>
    </subcellularLocation>
</comment>
<dbReference type="AlphaFoldDB" id="A0AAD8MMD4"/>
<dbReference type="Pfam" id="PF00067">
    <property type="entry name" value="p450"/>
    <property type="match status" value="1"/>
</dbReference>
<evidence type="ECO:0000256" key="2">
    <source>
        <dbReference type="ARBA" id="ARBA00004111"/>
    </source>
</evidence>
<keyword evidence="7" id="KW-0492">Microsome</keyword>
<gene>
    <name evidence="11" type="ORF">POM88_033491</name>
</gene>
<evidence type="ECO:0000256" key="6">
    <source>
        <dbReference type="ARBA" id="ARBA00022824"/>
    </source>
</evidence>
<dbReference type="GO" id="GO:0005506">
    <property type="term" value="F:iron ion binding"/>
    <property type="evidence" value="ECO:0007669"/>
    <property type="project" value="InterPro"/>
</dbReference>
<evidence type="ECO:0000256" key="7">
    <source>
        <dbReference type="ARBA" id="ARBA00022848"/>
    </source>
</evidence>
<keyword evidence="6" id="KW-0256">Endoplasmic reticulum</keyword>
<dbReference type="Gene3D" id="1.10.630.10">
    <property type="entry name" value="Cytochrome P450"/>
    <property type="match status" value="1"/>
</dbReference>
<accession>A0AAD8MMD4</accession>
<reference evidence="11" key="1">
    <citation type="submission" date="2023-02" db="EMBL/GenBank/DDBJ databases">
        <title>Genome of toxic invasive species Heracleum sosnowskyi carries increased number of genes despite the absence of recent whole-genome duplications.</title>
        <authorList>
            <person name="Schelkunov M."/>
            <person name="Shtratnikova V."/>
            <person name="Makarenko M."/>
            <person name="Klepikova A."/>
            <person name="Omelchenko D."/>
            <person name="Novikova G."/>
            <person name="Obukhova E."/>
            <person name="Bogdanov V."/>
            <person name="Penin A."/>
            <person name="Logacheva M."/>
        </authorList>
    </citation>
    <scope>NUCLEOTIDE SEQUENCE</scope>
    <source>
        <strain evidence="11">Hsosn_3</strain>
        <tissue evidence="11">Leaf</tissue>
    </source>
</reference>
<dbReference type="GO" id="GO:0044550">
    <property type="term" value="P:secondary metabolite biosynthetic process"/>
    <property type="evidence" value="ECO:0007669"/>
    <property type="project" value="UniProtKB-ARBA"/>
</dbReference>
<reference evidence="11" key="2">
    <citation type="submission" date="2023-05" db="EMBL/GenBank/DDBJ databases">
        <authorList>
            <person name="Schelkunov M.I."/>
        </authorList>
    </citation>
    <scope>NUCLEOTIDE SEQUENCE</scope>
    <source>
        <strain evidence="11">Hsosn_3</strain>
        <tissue evidence="11">Leaf</tissue>
    </source>
</reference>
<evidence type="ECO:0000256" key="3">
    <source>
        <dbReference type="ARBA" id="ARBA00010617"/>
    </source>
</evidence>
<dbReference type="EMBL" id="JAUIZM010000007">
    <property type="protein sequence ID" value="KAK1377298.1"/>
    <property type="molecule type" value="Genomic_DNA"/>
</dbReference>
<comment type="caution">
    <text evidence="11">The sequence shown here is derived from an EMBL/GenBank/DDBJ whole genome shotgun (WGS) entry which is preliminary data.</text>
</comment>
<evidence type="ECO:0000256" key="4">
    <source>
        <dbReference type="ARBA" id="ARBA00022617"/>
    </source>
</evidence>
<evidence type="ECO:0000256" key="5">
    <source>
        <dbReference type="ARBA" id="ARBA00022723"/>
    </source>
</evidence>
<evidence type="ECO:0000256" key="9">
    <source>
        <dbReference type="ARBA" id="ARBA00023004"/>
    </source>
</evidence>
<evidence type="ECO:0000256" key="10">
    <source>
        <dbReference type="ARBA" id="ARBA00023033"/>
    </source>
</evidence>
<keyword evidence="12" id="KW-1185">Reference proteome</keyword>
<dbReference type="PANTHER" id="PTHR47955:SF19">
    <property type="entry name" value="CYTOCHROME P450 71A9-LIKE ISOFORM X1"/>
    <property type="match status" value="1"/>
</dbReference>
<dbReference type="GO" id="GO:0016705">
    <property type="term" value="F:oxidoreductase activity, acting on paired donors, with incorporation or reduction of molecular oxygen"/>
    <property type="evidence" value="ECO:0007669"/>
    <property type="project" value="InterPro"/>
</dbReference>
<evidence type="ECO:0000313" key="12">
    <source>
        <dbReference type="Proteomes" id="UP001237642"/>
    </source>
</evidence>
<proteinExistence type="inferred from homology"/>
<keyword evidence="9" id="KW-0408">Iron</keyword>
<dbReference type="GO" id="GO:0004497">
    <property type="term" value="F:monooxygenase activity"/>
    <property type="evidence" value="ECO:0007669"/>
    <property type="project" value="UniProtKB-KW"/>
</dbReference>
<dbReference type="InterPro" id="IPR036396">
    <property type="entry name" value="Cyt_P450_sf"/>
</dbReference>
<dbReference type="Proteomes" id="UP001237642">
    <property type="component" value="Unassembled WGS sequence"/>
</dbReference>
<comment type="cofactor">
    <cofactor evidence="1">
        <name>heme</name>
        <dbReference type="ChEBI" id="CHEBI:30413"/>
    </cofactor>
</comment>
<dbReference type="SUPFAM" id="SSF48264">
    <property type="entry name" value="Cytochrome P450"/>
    <property type="match status" value="1"/>
</dbReference>
<dbReference type="PANTHER" id="PTHR47955">
    <property type="entry name" value="CYTOCHROME P450 FAMILY 71 PROTEIN"/>
    <property type="match status" value="1"/>
</dbReference>
<sequence length="212" mass="24037">MAFLGQFASAYTALSFCDGIPGLINLRELMLLLANDIVLRVVFSMKGNNYGDKKVKSEFDEILRETQDLLGMVNIADYLPWMGWFNKLNGVEARLDKNFRELDSFYDRAIQEHRECPTRTRTDEHGDLVDVLLRVQTDPNQDIALTDDQMKAVLTDMFIAGTDTSAATIVWIIFDWTLPDGINAEDIDMEEAVGLTVHKKTPLRLVASKPYL</sequence>
<organism evidence="11 12">
    <name type="scientific">Heracleum sosnowskyi</name>
    <dbReference type="NCBI Taxonomy" id="360622"/>
    <lineage>
        <taxon>Eukaryota</taxon>
        <taxon>Viridiplantae</taxon>
        <taxon>Streptophyta</taxon>
        <taxon>Embryophyta</taxon>
        <taxon>Tracheophyta</taxon>
        <taxon>Spermatophyta</taxon>
        <taxon>Magnoliopsida</taxon>
        <taxon>eudicotyledons</taxon>
        <taxon>Gunneridae</taxon>
        <taxon>Pentapetalae</taxon>
        <taxon>asterids</taxon>
        <taxon>campanulids</taxon>
        <taxon>Apiales</taxon>
        <taxon>Apiaceae</taxon>
        <taxon>Apioideae</taxon>
        <taxon>apioid superclade</taxon>
        <taxon>Tordylieae</taxon>
        <taxon>Tordyliinae</taxon>
        <taxon>Heracleum</taxon>
    </lineage>
</organism>
<dbReference type="GO" id="GO:0020037">
    <property type="term" value="F:heme binding"/>
    <property type="evidence" value="ECO:0007669"/>
    <property type="project" value="InterPro"/>
</dbReference>
<evidence type="ECO:0000313" key="11">
    <source>
        <dbReference type="EMBL" id="KAK1377298.1"/>
    </source>
</evidence>
<protein>
    <recommendedName>
        <fullName evidence="13">Cytochrome P450</fullName>
    </recommendedName>
</protein>
<keyword evidence="10" id="KW-0503">Monooxygenase</keyword>
<evidence type="ECO:0000256" key="1">
    <source>
        <dbReference type="ARBA" id="ARBA00001971"/>
    </source>
</evidence>